<proteinExistence type="evidence at transcript level"/>
<keyword evidence="6" id="KW-0325">Glycoprotein</keyword>
<reference evidence="8" key="1">
    <citation type="submission" date="2016-09" db="EMBL/GenBank/DDBJ databases">
        <authorList>
            <person name="Capua I."/>
            <person name="De Benedictis P."/>
            <person name="Joannis T."/>
            <person name="Lombin L.H."/>
            <person name="Cattoli G."/>
        </authorList>
    </citation>
    <scope>NUCLEOTIDE SEQUENCE</scope>
</reference>
<protein>
    <submittedName>
        <fullName evidence="8">Scavenger receptor</fullName>
    </submittedName>
</protein>
<evidence type="ECO:0000256" key="4">
    <source>
        <dbReference type="ARBA" id="ARBA00022989"/>
    </source>
</evidence>
<dbReference type="GO" id="GO:0005044">
    <property type="term" value="F:scavenger receptor activity"/>
    <property type="evidence" value="ECO:0007669"/>
    <property type="project" value="InterPro"/>
</dbReference>
<dbReference type="InterPro" id="IPR005429">
    <property type="entry name" value="LimpII"/>
</dbReference>
<accession>A0A1L2JKX4</accession>
<evidence type="ECO:0000256" key="1">
    <source>
        <dbReference type="ARBA" id="ARBA00004370"/>
    </source>
</evidence>
<dbReference type="PRINTS" id="PR01609">
    <property type="entry name" value="CD36FAMILY"/>
</dbReference>
<sequence>MRKTSREFLCLGCGIVLTALGVILIPVFHHVIKSYITEKLPLKPGSMNYDAWITPPVPVFYYVWIFDLINPKEVVESGEKPFVVQRGPFAYREHRRKHDIVFNDNATISYKERTWYEFVHNKSVGQESTTFWTVNLAMVTIASLIRSEYKWIRELTEIILDAGGDSRLFQKRTVKDILWGYEDPLLKKVNKFLKKYNKSIDEKIGIFYGQNDTDNGVFTIYSGTSDISKFALVDEWEGMRKLSYWTTDTCNMINGTDGTFFPPFIDKKDVLYTFCTDCCRSIYLTFNKLYVDRDIPLYSFMVPDELFGNTSANRGFCTPYGNCQPAGLLNVTVCRNAPIFLSQPHFLGANTEVIHGVHGMNPTKGEHQTNIDVEPNTGIALNVNKKLQINVYIQNVSNIRDTALLDHIYYPVAWVNESAKMDDKIADQIQSAIVTPIKTTLGVQYGLIIIGGFLTLAVLVYIIVERIKASGYKKIKPEKE</sequence>
<dbReference type="PANTHER" id="PTHR11923">
    <property type="entry name" value="SCAVENGER RECEPTOR CLASS B TYPE-1 SR-B1"/>
    <property type="match status" value="1"/>
</dbReference>
<dbReference type="InterPro" id="IPR002159">
    <property type="entry name" value="CD36_fam"/>
</dbReference>
<keyword evidence="5 7" id="KW-0472">Membrane</keyword>
<name>A0A1L2JKX4_PINIB</name>
<keyword evidence="8" id="KW-0675">Receptor</keyword>
<evidence type="ECO:0000256" key="5">
    <source>
        <dbReference type="ARBA" id="ARBA00023136"/>
    </source>
</evidence>
<evidence type="ECO:0000313" key="8">
    <source>
        <dbReference type="EMBL" id="APA16579.1"/>
    </source>
</evidence>
<comment type="subcellular location">
    <subcellularLocation>
        <location evidence="1">Membrane</location>
    </subcellularLocation>
</comment>
<keyword evidence="3 7" id="KW-0812">Transmembrane</keyword>
<comment type="similarity">
    <text evidence="2">Belongs to the CD36 family.</text>
</comment>
<evidence type="ECO:0000256" key="6">
    <source>
        <dbReference type="ARBA" id="ARBA00023180"/>
    </source>
</evidence>
<keyword evidence="4 7" id="KW-1133">Transmembrane helix</keyword>
<evidence type="ECO:0000256" key="7">
    <source>
        <dbReference type="SAM" id="Phobius"/>
    </source>
</evidence>
<dbReference type="Pfam" id="PF01130">
    <property type="entry name" value="CD36"/>
    <property type="match status" value="1"/>
</dbReference>
<organism evidence="8">
    <name type="scientific">Pinctada imbricata</name>
    <name type="common">Atlantic pearl-oyster</name>
    <name type="synonym">Pinctada martensii</name>
    <dbReference type="NCBI Taxonomy" id="66713"/>
    <lineage>
        <taxon>Eukaryota</taxon>
        <taxon>Metazoa</taxon>
        <taxon>Spiralia</taxon>
        <taxon>Lophotrochozoa</taxon>
        <taxon>Mollusca</taxon>
        <taxon>Bivalvia</taxon>
        <taxon>Autobranchia</taxon>
        <taxon>Pteriomorphia</taxon>
        <taxon>Pterioida</taxon>
        <taxon>Pterioidea</taxon>
        <taxon>Pteriidae</taxon>
        <taxon>Pinctada</taxon>
    </lineage>
</organism>
<dbReference type="AlphaFoldDB" id="A0A1L2JKX4"/>
<dbReference type="GO" id="GO:0005764">
    <property type="term" value="C:lysosome"/>
    <property type="evidence" value="ECO:0007669"/>
    <property type="project" value="InterPro"/>
</dbReference>
<dbReference type="EMBL" id="KX889917">
    <property type="protein sequence ID" value="APA16579.1"/>
    <property type="molecule type" value="mRNA"/>
</dbReference>
<evidence type="ECO:0000256" key="2">
    <source>
        <dbReference type="ARBA" id="ARBA00010532"/>
    </source>
</evidence>
<evidence type="ECO:0000256" key="3">
    <source>
        <dbReference type="ARBA" id="ARBA00022692"/>
    </source>
</evidence>
<feature type="transmembrane region" description="Helical" evidence="7">
    <location>
        <begin position="445"/>
        <end position="464"/>
    </location>
</feature>
<dbReference type="GO" id="GO:0016020">
    <property type="term" value="C:membrane"/>
    <property type="evidence" value="ECO:0007669"/>
    <property type="project" value="UniProtKB-SubCell"/>
</dbReference>
<dbReference type="PRINTS" id="PR01611">
    <property type="entry name" value="LIMPII"/>
</dbReference>
<dbReference type="PANTHER" id="PTHR11923:SF51">
    <property type="entry name" value="LYSOSOME MEMBRANE PROTEIN 2"/>
    <property type="match status" value="1"/>
</dbReference>